<dbReference type="AlphaFoldDB" id="A0A1G9VLT5"/>
<keyword evidence="5 8" id="KW-0689">Ribosomal protein</keyword>
<evidence type="ECO:0000256" key="1">
    <source>
        <dbReference type="ARBA" id="ARBA00003134"/>
    </source>
</evidence>
<keyword evidence="4 8" id="KW-0694">RNA-binding</keyword>
<evidence type="ECO:0000256" key="6">
    <source>
        <dbReference type="ARBA" id="ARBA00023274"/>
    </source>
</evidence>
<dbReference type="GO" id="GO:0015935">
    <property type="term" value="C:small ribosomal subunit"/>
    <property type="evidence" value="ECO:0007669"/>
    <property type="project" value="TreeGrafter"/>
</dbReference>
<feature type="region of interest" description="Disordered" evidence="9">
    <location>
        <begin position="1"/>
        <end position="22"/>
    </location>
</feature>
<protein>
    <recommendedName>
        <fullName evidence="7 8">Small ribosomal subunit protein bS20</fullName>
    </recommendedName>
</protein>
<evidence type="ECO:0000313" key="11">
    <source>
        <dbReference type="Proteomes" id="UP000199309"/>
    </source>
</evidence>
<evidence type="ECO:0000256" key="5">
    <source>
        <dbReference type="ARBA" id="ARBA00022980"/>
    </source>
</evidence>
<comment type="function">
    <text evidence="1 8">Binds directly to 16S ribosomal RNA.</text>
</comment>
<accession>A0A1G9VLT5</accession>
<dbReference type="FunFam" id="1.20.58.110:FF:000001">
    <property type="entry name" value="30S ribosomal protein S20"/>
    <property type="match status" value="1"/>
</dbReference>
<reference evidence="10 11" key="1">
    <citation type="submission" date="2016-10" db="EMBL/GenBank/DDBJ databases">
        <authorList>
            <person name="de Groot N.N."/>
        </authorList>
    </citation>
    <scope>NUCLEOTIDE SEQUENCE [LARGE SCALE GENOMIC DNA]</scope>
    <source>
        <strain evidence="10 11">DSM 16981</strain>
    </source>
</reference>
<dbReference type="SUPFAM" id="SSF46992">
    <property type="entry name" value="Ribosomal protein S20"/>
    <property type="match status" value="1"/>
</dbReference>
<keyword evidence="3 8" id="KW-0699">rRNA-binding</keyword>
<keyword evidence="6 8" id="KW-0687">Ribonucleoprotein</keyword>
<dbReference type="Gene3D" id="1.20.58.110">
    <property type="entry name" value="Ribosomal protein S20"/>
    <property type="match status" value="1"/>
</dbReference>
<comment type="similarity">
    <text evidence="2 8">Belongs to the bacterial ribosomal protein bS20 family.</text>
</comment>
<dbReference type="HAMAP" id="MF_00500">
    <property type="entry name" value="Ribosomal_bS20"/>
    <property type="match status" value="1"/>
</dbReference>
<dbReference type="RefSeq" id="WP_091649928.1">
    <property type="nucleotide sequence ID" value="NZ_FNHQ01000012.1"/>
</dbReference>
<name>A0A1G9VLT5_9FIRM</name>
<organism evidence="10 11">
    <name type="scientific">Megasphaera paucivorans</name>
    <dbReference type="NCBI Taxonomy" id="349095"/>
    <lineage>
        <taxon>Bacteria</taxon>
        <taxon>Bacillati</taxon>
        <taxon>Bacillota</taxon>
        <taxon>Negativicutes</taxon>
        <taxon>Veillonellales</taxon>
        <taxon>Veillonellaceae</taxon>
        <taxon>Megasphaera</taxon>
    </lineage>
</organism>
<evidence type="ECO:0000256" key="2">
    <source>
        <dbReference type="ARBA" id="ARBA00007634"/>
    </source>
</evidence>
<dbReference type="GO" id="GO:0006412">
    <property type="term" value="P:translation"/>
    <property type="evidence" value="ECO:0007669"/>
    <property type="project" value="UniProtKB-UniRule"/>
</dbReference>
<evidence type="ECO:0000256" key="8">
    <source>
        <dbReference type="HAMAP-Rule" id="MF_00500"/>
    </source>
</evidence>
<dbReference type="EMBL" id="FNHQ01000012">
    <property type="protein sequence ID" value="SDM73070.1"/>
    <property type="molecule type" value="Genomic_DNA"/>
</dbReference>
<evidence type="ECO:0000256" key="3">
    <source>
        <dbReference type="ARBA" id="ARBA00022730"/>
    </source>
</evidence>
<dbReference type="GO" id="GO:0005829">
    <property type="term" value="C:cytosol"/>
    <property type="evidence" value="ECO:0007669"/>
    <property type="project" value="TreeGrafter"/>
</dbReference>
<keyword evidence="11" id="KW-1185">Reference proteome</keyword>
<evidence type="ECO:0000256" key="7">
    <source>
        <dbReference type="ARBA" id="ARBA00035136"/>
    </source>
</evidence>
<dbReference type="PANTHER" id="PTHR33398">
    <property type="entry name" value="30S RIBOSOMAL PROTEIN S20"/>
    <property type="match status" value="1"/>
</dbReference>
<evidence type="ECO:0000256" key="4">
    <source>
        <dbReference type="ARBA" id="ARBA00022884"/>
    </source>
</evidence>
<dbReference type="GO" id="GO:0070181">
    <property type="term" value="F:small ribosomal subunit rRNA binding"/>
    <property type="evidence" value="ECO:0007669"/>
    <property type="project" value="TreeGrafter"/>
</dbReference>
<dbReference type="GO" id="GO:0003735">
    <property type="term" value="F:structural constituent of ribosome"/>
    <property type="evidence" value="ECO:0007669"/>
    <property type="project" value="InterPro"/>
</dbReference>
<feature type="region of interest" description="Disordered" evidence="9">
    <location>
        <begin position="69"/>
        <end position="88"/>
    </location>
</feature>
<dbReference type="Proteomes" id="UP000199309">
    <property type="component" value="Unassembled WGS sequence"/>
</dbReference>
<evidence type="ECO:0000256" key="9">
    <source>
        <dbReference type="SAM" id="MobiDB-lite"/>
    </source>
</evidence>
<gene>
    <name evidence="8" type="primary">rpsT</name>
    <name evidence="10" type="ORF">SAMN05660299_01447</name>
</gene>
<dbReference type="PANTHER" id="PTHR33398:SF1">
    <property type="entry name" value="SMALL RIBOSOMAL SUBUNIT PROTEIN BS20C"/>
    <property type="match status" value="1"/>
</dbReference>
<dbReference type="OrthoDB" id="9808392at2"/>
<dbReference type="InterPro" id="IPR036510">
    <property type="entry name" value="Ribosomal_bS20_sf"/>
</dbReference>
<dbReference type="NCBIfam" id="TIGR00029">
    <property type="entry name" value="S20"/>
    <property type="match status" value="1"/>
</dbReference>
<evidence type="ECO:0000313" key="10">
    <source>
        <dbReference type="EMBL" id="SDM73070.1"/>
    </source>
</evidence>
<dbReference type="STRING" id="349095.SAMN05660299_01447"/>
<proteinExistence type="inferred from homology"/>
<dbReference type="InterPro" id="IPR002583">
    <property type="entry name" value="Ribosomal_bS20"/>
</dbReference>
<dbReference type="Pfam" id="PF01649">
    <property type="entry name" value="Ribosomal_S20p"/>
    <property type="match status" value="1"/>
</dbReference>
<sequence length="88" mass="9367">MPQIKSNIKTMEKDAVRHAKNSQVKSSVKTAIRRTVEAISAGDADNVKTAFDKASSVIDSAASKGVLHKNSAARKKSRLASKVNAMGK</sequence>